<dbReference type="Proteomes" id="UP000593572">
    <property type="component" value="Unassembled WGS sequence"/>
</dbReference>
<sequence length="32" mass="3966">MDLQDSRITVLRITQLIMQSEREWKIKHILRN</sequence>
<keyword evidence="2" id="KW-1185">Reference proteome</keyword>
<name>A0A7J8LYY6_9ROSI</name>
<comment type="caution">
    <text evidence="1">The sequence shown here is derived from an EMBL/GenBank/DDBJ whole genome shotgun (WGS) entry which is preliminary data.</text>
</comment>
<gene>
    <name evidence="1" type="ORF">Golob_014705</name>
</gene>
<protein>
    <submittedName>
        <fullName evidence="1">Uncharacterized protein</fullName>
    </submittedName>
</protein>
<evidence type="ECO:0000313" key="1">
    <source>
        <dbReference type="EMBL" id="MBA0557651.1"/>
    </source>
</evidence>
<evidence type="ECO:0000313" key="2">
    <source>
        <dbReference type="Proteomes" id="UP000593572"/>
    </source>
</evidence>
<organism evidence="1 2">
    <name type="scientific">Gossypium lobatum</name>
    <dbReference type="NCBI Taxonomy" id="34289"/>
    <lineage>
        <taxon>Eukaryota</taxon>
        <taxon>Viridiplantae</taxon>
        <taxon>Streptophyta</taxon>
        <taxon>Embryophyta</taxon>
        <taxon>Tracheophyta</taxon>
        <taxon>Spermatophyta</taxon>
        <taxon>Magnoliopsida</taxon>
        <taxon>eudicotyledons</taxon>
        <taxon>Gunneridae</taxon>
        <taxon>Pentapetalae</taxon>
        <taxon>rosids</taxon>
        <taxon>malvids</taxon>
        <taxon>Malvales</taxon>
        <taxon>Malvaceae</taxon>
        <taxon>Malvoideae</taxon>
        <taxon>Gossypium</taxon>
    </lineage>
</organism>
<proteinExistence type="predicted"/>
<reference evidence="1 2" key="1">
    <citation type="journal article" date="2019" name="Genome Biol. Evol.">
        <title>Insights into the evolution of the New World diploid cottons (Gossypium, subgenus Houzingenia) based on genome sequencing.</title>
        <authorList>
            <person name="Grover C.E."/>
            <person name="Arick M.A. 2nd"/>
            <person name="Thrash A."/>
            <person name="Conover J.L."/>
            <person name="Sanders W.S."/>
            <person name="Peterson D.G."/>
            <person name="Frelichowski J.E."/>
            <person name="Scheffler J.A."/>
            <person name="Scheffler B.E."/>
            <person name="Wendel J.F."/>
        </authorList>
    </citation>
    <scope>NUCLEOTIDE SEQUENCE [LARGE SCALE GENOMIC DNA]</scope>
    <source>
        <strain evidence="1">157</strain>
        <tissue evidence="1">Leaf</tissue>
    </source>
</reference>
<dbReference type="EMBL" id="JABEZX010000006">
    <property type="protein sequence ID" value="MBA0557651.1"/>
    <property type="molecule type" value="Genomic_DNA"/>
</dbReference>
<dbReference type="AlphaFoldDB" id="A0A7J8LYY6"/>
<accession>A0A7J8LYY6</accession>